<keyword evidence="2" id="KW-1185">Reference proteome</keyword>
<proteinExistence type="predicted"/>
<reference evidence="2" key="1">
    <citation type="submission" date="2018-06" db="EMBL/GenBank/DDBJ databases">
        <authorList>
            <person name="Khan S.A."/>
        </authorList>
    </citation>
    <scope>NUCLEOTIDE SEQUENCE [LARGE SCALE GENOMIC DNA]</scope>
    <source>
        <strain evidence="2">DB-1506</strain>
    </source>
</reference>
<dbReference type="AlphaFoldDB" id="A0A327LZB8"/>
<name>A0A327LZB8_9PROT</name>
<dbReference type="Proteomes" id="UP000249065">
    <property type="component" value="Unassembled WGS sequence"/>
</dbReference>
<organism evidence="1 2">
    <name type="scientific">Roseicella frigidaeris</name>
    <dbReference type="NCBI Taxonomy" id="2230885"/>
    <lineage>
        <taxon>Bacteria</taxon>
        <taxon>Pseudomonadati</taxon>
        <taxon>Pseudomonadota</taxon>
        <taxon>Alphaproteobacteria</taxon>
        <taxon>Acetobacterales</taxon>
        <taxon>Roseomonadaceae</taxon>
        <taxon>Roseicella</taxon>
    </lineage>
</organism>
<protein>
    <recommendedName>
        <fullName evidence="3">HIRAN domain-containing protein</fullName>
    </recommendedName>
</protein>
<sequence>MPLQNALDLSREPALHSFITGIGERASLDELARLRIGTALRLRRASKPIRGCAVEIRSPAGSPLGWLPREDEAALEALGIDPDTATVRVAAIVPAFQRPRVRIQILLPDPVAEVAPAA</sequence>
<gene>
    <name evidence="1" type="ORF">DOO78_22990</name>
</gene>
<comment type="caution">
    <text evidence="1">The sequence shown here is derived from an EMBL/GenBank/DDBJ whole genome shotgun (WGS) entry which is preliminary data.</text>
</comment>
<evidence type="ECO:0000313" key="1">
    <source>
        <dbReference type="EMBL" id="RAI56009.1"/>
    </source>
</evidence>
<evidence type="ECO:0000313" key="2">
    <source>
        <dbReference type="Proteomes" id="UP000249065"/>
    </source>
</evidence>
<dbReference type="EMBL" id="QLIX01000028">
    <property type="protein sequence ID" value="RAI56009.1"/>
    <property type="molecule type" value="Genomic_DNA"/>
</dbReference>
<accession>A0A327LZB8</accession>
<evidence type="ECO:0008006" key="3">
    <source>
        <dbReference type="Google" id="ProtNLM"/>
    </source>
</evidence>